<protein>
    <recommendedName>
        <fullName evidence="3">Group II intron reverse transcriptase/maturase</fullName>
    </recommendedName>
</protein>
<feature type="non-terminal residue" evidence="1">
    <location>
        <position position="1"/>
    </location>
</feature>
<dbReference type="AlphaFoldDB" id="W7QGH8"/>
<proteinExistence type="predicted"/>
<dbReference type="STRING" id="1328313.DS2_19460"/>
<evidence type="ECO:0008006" key="3">
    <source>
        <dbReference type="Google" id="ProtNLM"/>
    </source>
</evidence>
<dbReference type="EMBL" id="ARZY01000128">
    <property type="protein sequence ID" value="EWH08027.1"/>
    <property type="molecule type" value="Genomic_DNA"/>
</dbReference>
<sequence>IILVKSKRAGERVLASVTRFLETQLKLLVNTDKSQVVKSTQSKFLGFTFKRGLIKWHDKTLHKFKRQVRILTNRNWGVSMHYQLFKLSQYLRG</sequence>
<feature type="non-terminal residue" evidence="1">
    <location>
        <position position="93"/>
    </location>
</feature>
<dbReference type="eggNOG" id="COG3344">
    <property type="taxonomic scope" value="Bacteria"/>
</dbReference>
<gene>
    <name evidence="1" type="ORF">DS2_19460</name>
</gene>
<comment type="caution">
    <text evidence="1">The sequence shown here is derived from an EMBL/GenBank/DDBJ whole genome shotgun (WGS) entry which is preliminary data.</text>
</comment>
<evidence type="ECO:0000313" key="1">
    <source>
        <dbReference type="EMBL" id="EWH08027.1"/>
    </source>
</evidence>
<accession>W7QGH8</accession>
<evidence type="ECO:0000313" key="2">
    <source>
        <dbReference type="Proteomes" id="UP000019276"/>
    </source>
</evidence>
<reference evidence="1 2" key="1">
    <citation type="journal article" date="2014" name="Genome Announc.">
        <title>Draft Genome Sequence of the Agar-Degrading Bacterium Catenovulum sp. Strain DS-2, Isolated from Intestines of Haliotis diversicolor.</title>
        <authorList>
            <person name="Shan D."/>
            <person name="Li X."/>
            <person name="Gu Z."/>
            <person name="Wei G."/>
            <person name="Gao Z."/>
            <person name="Shao Z."/>
        </authorList>
    </citation>
    <scope>NUCLEOTIDE SEQUENCE [LARGE SCALE GENOMIC DNA]</scope>
    <source>
        <strain evidence="1 2">DS-2</strain>
    </source>
</reference>
<keyword evidence="2" id="KW-1185">Reference proteome</keyword>
<organism evidence="1 2">
    <name type="scientific">Catenovulum agarivorans DS-2</name>
    <dbReference type="NCBI Taxonomy" id="1328313"/>
    <lineage>
        <taxon>Bacteria</taxon>
        <taxon>Pseudomonadati</taxon>
        <taxon>Pseudomonadota</taxon>
        <taxon>Gammaproteobacteria</taxon>
        <taxon>Alteromonadales</taxon>
        <taxon>Alteromonadaceae</taxon>
        <taxon>Catenovulum</taxon>
    </lineage>
</organism>
<dbReference type="Proteomes" id="UP000019276">
    <property type="component" value="Unassembled WGS sequence"/>
</dbReference>
<name>W7QGH8_9ALTE</name>